<feature type="transmembrane region" description="Helical" evidence="1">
    <location>
        <begin position="83"/>
        <end position="101"/>
    </location>
</feature>
<feature type="transmembrane region" description="Helical" evidence="1">
    <location>
        <begin position="51"/>
        <end position="71"/>
    </location>
</feature>
<dbReference type="EMBL" id="JACOFW010000010">
    <property type="protein sequence ID" value="MBC3807805.1"/>
    <property type="molecule type" value="Genomic_DNA"/>
</dbReference>
<dbReference type="Proteomes" id="UP000648257">
    <property type="component" value="Unassembled WGS sequence"/>
</dbReference>
<evidence type="ECO:0000313" key="2">
    <source>
        <dbReference type="EMBL" id="MBC3807805.1"/>
    </source>
</evidence>
<name>A0ABR6X5D4_9BURK</name>
<comment type="caution">
    <text evidence="2">The sequence shown here is derived from an EMBL/GenBank/DDBJ whole genome shotgun (WGS) entry which is preliminary data.</text>
</comment>
<gene>
    <name evidence="2" type="ORF">H8K52_10665</name>
</gene>
<reference evidence="2 3" key="1">
    <citation type="submission" date="2020-08" db="EMBL/GenBank/DDBJ databases">
        <title>Novel species isolated from subtropical streams in China.</title>
        <authorList>
            <person name="Lu H."/>
        </authorList>
    </citation>
    <scope>NUCLEOTIDE SEQUENCE [LARGE SCALE GENOMIC DNA]</scope>
    <source>
        <strain evidence="2 3">KACC 16656</strain>
    </source>
</reference>
<dbReference type="RefSeq" id="WP_186922883.1">
    <property type="nucleotide sequence ID" value="NZ_JACOFW010000010.1"/>
</dbReference>
<feature type="transmembrane region" description="Helical" evidence="1">
    <location>
        <begin position="20"/>
        <end position="39"/>
    </location>
</feature>
<sequence length="249" mass="28364">MSTTYLSRLNRFQATGLHLLASLAVLIFIFGFVKLVWYPQQLFFAANGFDILKILVAVDLVLGPLVMLIIFNPKKKSLKFDVIAILICQLLFLGYGVWSLYTVRPAYIAFVEKEFTLVKANEIEVDDLNKVEDPSFKHVPFLGPIFIGTKIPESKEKRDELMFASLENRGIQTFPQYYVPLKNVQTQMLANCQTIEHLSLDKSRKEALEKVKTEIAAPTQKLLFCSLLIKEQQLFVAIDAEHGEIQGIY</sequence>
<evidence type="ECO:0000256" key="1">
    <source>
        <dbReference type="SAM" id="Phobius"/>
    </source>
</evidence>
<keyword evidence="1" id="KW-1133">Transmembrane helix</keyword>
<accession>A0ABR6X5D4</accession>
<organism evidence="2 3">
    <name type="scientific">Undibacterium seohonense</name>
    <dbReference type="NCBI Taxonomy" id="1344950"/>
    <lineage>
        <taxon>Bacteria</taxon>
        <taxon>Pseudomonadati</taxon>
        <taxon>Pseudomonadota</taxon>
        <taxon>Betaproteobacteria</taxon>
        <taxon>Burkholderiales</taxon>
        <taxon>Oxalobacteraceae</taxon>
        <taxon>Undibacterium</taxon>
    </lineage>
</organism>
<keyword evidence="1" id="KW-0472">Membrane</keyword>
<evidence type="ECO:0000313" key="3">
    <source>
        <dbReference type="Proteomes" id="UP000648257"/>
    </source>
</evidence>
<keyword evidence="3" id="KW-1185">Reference proteome</keyword>
<evidence type="ECO:0008006" key="4">
    <source>
        <dbReference type="Google" id="ProtNLM"/>
    </source>
</evidence>
<proteinExistence type="predicted"/>
<protein>
    <recommendedName>
        <fullName evidence="4">Pilus assembly protein</fullName>
    </recommendedName>
</protein>
<keyword evidence="1" id="KW-0812">Transmembrane</keyword>